<proteinExistence type="predicted"/>
<sequence>MSKSQPLARSLTINVHESDFDSDLHLDPDIGAENEIRQARIFWLVQCSLWGNVLLFSVKLYASIVSHSLAVIGSMLDSFLDLLTQVVVFSVERCSKLRDKEQYPAGLSRLEPIGVIFCASIMGMAALELVFHSTMQLFAGSQPLWFNAISITILVVAIVIKIVLYIFCSALSKHSGVMLALAEDHRNDVLTNSMALATGLTAHLIPRMWWMDPLGAILMSIYIAISWVFIAKEQVEMLVGKSAPPELVEELRNIADNFHRQMRLDIIRVYHFGTRFLVEIEMVLPKDKTVKWAHDRSLKLQKLLEQHEDVERAYVHCDWKERQEDEHDWEYIRQKFQEKVRKLRQIHQNYQMTEEEINMKISLDAKVREQNQKNQALSEHSLATVNSQSPYSPRNHDEKQEKCNHSNEKTPLIQIQSPSGTISSPVNGSYNSLGN</sequence>
<gene>
    <name evidence="9" type="ORF">LAMO00422_LOCUS8778</name>
</gene>
<dbReference type="SUPFAM" id="SSF160240">
    <property type="entry name" value="Cation efflux protein cytoplasmic domain-like"/>
    <property type="match status" value="1"/>
</dbReference>
<feature type="transmembrane region" description="Helical" evidence="7">
    <location>
        <begin position="41"/>
        <end position="62"/>
    </location>
</feature>
<dbReference type="InterPro" id="IPR036837">
    <property type="entry name" value="Cation_efflux_CTD_sf"/>
</dbReference>
<evidence type="ECO:0000256" key="7">
    <source>
        <dbReference type="SAM" id="Phobius"/>
    </source>
</evidence>
<keyword evidence="3 7" id="KW-0812">Transmembrane</keyword>
<name>A0A7S0GXS4_9EUKA</name>
<dbReference type="PANTHER" id="PTHR43840:SF52">
    <property type="entry name" value="CATION EFFLUX FAMILY PROTEIN"/>
    <property type="match status" value="1"/>
</dbReference>
<dbReference type="AlphaFoldDB" id="A0A7S0GXS4"/>
<dbReference type="SUPFAM" id="SSF161111">
    <property type="entry name" value="Cation efflux protein transmembrane domain-like"/>
    <property type="match status" value="1"/>
</dbReference>
<dbReference type="EMBL" id="HBEM01012622">
    <property type="protein sequence ID" value="CAD8446780.1"/>
    <property type="molecule type" value="Transcribed_RNA"/>
</dbReference>
<evidence type="ECO:0000256" key="3">
    <source>
        <dbReference type="ARBA" id="ARBA00022692"/>
    </source>
</evidence>
<dbReference type="Gene3D" id="1.20.1510.10">
    <property type="entry name" value="Cation efflux protein transmembrane domain"/>
    <property type="match status" value="1"/>
</dbReference>
<dbReference type="PANTHER" id="PTHR43840">
    <property type="entry name" value="MITOCHONDRIAL METAL TRANSPORTER 1-RELATED"/>
    <property type="match status" value="1"/>
</dbReference>
<dbReference type="GO" id="GO:0008324">
    <property type="term" value="F:monoatomic cation transmembrane transporter activity"/>
    <property type="evidence" value="ECO:0007669"/>
    <property type="project" value="InterPro"/>
</dbReference>
<dbReference type="Gene3D" id="3.30.70.1350">
    <property type="entry name" value="Cation efflux protein, cytoplasmic domain"/>
    <property type="match status" value="1"/>
</dbReference>
<dbReference type="InterPro" id="IPR027469">
    <property type="entry name" value="Cation_efflux_TMD_sf"/>
</dbReference>
<evidence type="ECO:0000256" key="1">
    <source>
        <dbReference type="ARBA" id="ARBA00004141"/>
    </source>
</evidence>
<keyword evidence="4 7" id="KW-1133">Transmembrane helix</keyword>
<evidence type="ECO:0000259" key="8">
    <source>
        <dbReference type="Pfam" id="PF01545"/>
    </source>
</evidence>
<keyword evidence="2" id="KW-0813">Transport</keyword>
<evidence type="ECO:0000256" key="2">
    <source>
        <dbReference type="ARBA" id="ARBA00022448"/>
    </source>
</evidence>
<evidence type="ECO:0000256" key="5">
    <source>
        <dbReference type="ARBA" id="ARBA00023136"/>
    </source>
</evidence>
<dbReference type="Pfam" id="PF01545">
    <property type="entry name" value="Cation_efflux"/>
    <property type="match status" value="1"/>
</dbReference>
<reference evidence="9" key="1">
    <citation type="submission" date="2021-01" db="EMBL/GenBank/DDBJ databases">
        <authorList>
            <person name="Corre E."/>
            <person name="Pelletier E."/>
            <person name="Niang G."/>
            <person name="Scheremetjew M."/>
            <person name="Finn R."/>
            <person name="Kale V."/>
            <person name="Holt S."/>
            <person name="Cochrane G."/>
            <person name="Meng A."/>
            <person name="Brown T."/>
            <person name="Cohen L."/>
        </authorList>
    </citation>
    <scope>NUCLEOTIDE SEQUENCE</scope>
    <source>
        <strain evidence="9">CCMP2058</strain>
    </source>
</reference>
<feature type="domain" description="Cation efflux protein transmembrane" evidence="8">
    <location>
        <begin position="47"/>
        <end position="239"/>
    </location>
</feature>
<dbReference type="InterPro" id="IPR002524">
    <property type="entry name" value="Cation_efflux"/>
</dbReference>
<feature type="compositionally biased region" description="Polar residues" evidence="6">
    <location>
        <begin position="372"/>
        <end position="392"/>
    </location>
</feature>
<dbReference type="InterPro" id="IPR058533">
    <property type="entry name" value="Cation_efflux_TM"/>
</dbReference>
<dbReference type="GO" id="GO:0016020">
    <property type="term" value="C:membrane"/>
    <property type="evidence" value="ECO:0007669"/>
    <property type="project" value="UniProtKB-SubCell"/>
</dbReference>
<protein>
    <recommendedName>
        <fullName evidence="8">Cation efflux protein transmembrane domain-containing protein</fullName>
    </recommendedName>
</protein>
<comment type="subcellular location">
    <subcellularLocation>
        <location evidence="1">Membrane</location>
        <topology evidence="1">Multi-pass membrane protein</topology>
    </subcellularLocation>
</comment>
<evidence type="ECO:0000256" key="6">
    <source>
        <dbReference type="SAM" id="MobiDB-lite"/>
    </source>
</evidence>
<evidence type="ECO:0000256" key="4">
    <source>
        <dbReference type="ARBA" id="ARBA00022989"/>
    </source>
</evidence>
<keyword evidence="5 7" id="KW-0472">Membrane</keyword>
<feature type="compositionally biased region" description="Polar residues" evidence="6">
    <location>
        <begin position="413"/>
        <end position="435"/>
    </location>
</feature>
<accession>A0A7S0GXS4</accession>
<dbReference type="NCBIfam" id="TIGR01297">
    <property type="entry name" value="CDF"/>
    <property type="match status" value="1"/>
</dbReference>
<dbReference type="InterPro" id="IPR050291">
    <property type="entry name" value="CDF_Transporter"/>
</dbReference>
<evidence type="ECO:0000313" key="9">
    <source>
        <dbReference type="EMBL" id="CAD8446780.1"/>
    </source>
</evidence>
<feature type="transmembrane region" description="Helical" evidence="7">
    <location>
        <begin position="112"/>
        <end position="132"/>
    </location>
</feature>
<feature type="compositionally biased region" description="Basic and acidic residues" evidence="6">
    <location>
        <begin position="394"/>
        <end position="408"/>
    </location>
</feature>
<feature type="transmembrane region" description="Helical" evidence="7">
    <location>
        <begin position="144"/>
        <end position="168"/>
    </location>
</feature>
<organism evidence="9">
    <name type="scientific">Amorphochlora amoebiformis</name>
    <dbReference type="NCBI Taxonomy" id="1561963"/>
    <lineage>
        <taxon>Eukaryota</taxon>
        <taxon>Sar</taxon>
        <taxon>Rhizaria</taxon>
        <taxon>Cercozoa</taxon>
        <taxon>Chlorarachniophyceae</taxon>
        <taxon>Amorphochlora</taxon>
    </lineage>
</organism>
<feature type="transmembrane region" description="Helical" evidence="7">
    <location>
        <begin position="214"/>
        <end position="231"/>
    </location>
</feature>
<dbReference type="FunFam" id="1.20.1510.10:FF:000005">
    <property type="entry name" value="Putative Cation diffusion facilitator 1"/>
    <property type="match status" value="1"/>
</dbReference>
<feature type="region of interest" description="Disordered" evidence="6">
    <location>
        <begin position="369"/>
        <end position="435"/>
    </location>
</feature>